<evidence type="ECO:0000313" key="2">
    <source>
        <dbReference type="Proteomes" id="UP000297299"/>
    </source>
</evidence>
<organism evidence="1 2">
    <name type="scientific">Botryotinia calthae</name>
    <dbReference type="NCBI Taxonomy" id="38488"/>
    <lineage>
        <taxon>Eukaryota</taxon>
        <taxon>Fungi</taxon>
        <taxon>Dikarya</taxon>
        <taxon>Ascomycota</taxon>
        <taxon>Pezizomycotina</taxon>
        <taxon>Leotiomycetes</taxon>
        <taxon>Helotiales</taxon>
        <taxon>Sclerotiniaceae</taxon>
        <taxon>Botryotinia</taxon>
    </lineage>
</organism>
<name>A0A4Y8CKI8_9HELO</name>
<evidence type="ECO:0000313" key="1">
    <source>
        <dbReference type="EMBL" id="TEY36938.1"/>
    </source>
</evidence>
<proteinExistence type="predicted"/>
<accession>A0A4Y8CKI8</accession>
<gene>
    <name evidence="1" type="ORF">BOTCAL_0533g00010</name>
</gene>
<protein>
    <submittedName>
        <fullName evidence="1">Uncharacterized protein</fullName>
    </submittedName>
</protein>
<dbReference type="EMBL" id="PHWZ01000531">
    <property type="protein sequence ID" value="TEY36938.1"/>
    <property type="molecule type" value="Genomic_DNA"/>
</dbReference>
<comment type="caution">
    <text evidence="1">The sequence shown here is derived from an EMBL/GenBank/DDBJ whole genome shotgun (WGS) entry which is preliminary data.</text>
</comment>
<keyword evidence="2" id="KW-1185">Reference proteome</keyword>
<sequence length="61" mass="6783">MIWTTQRIFGRWLSGVFNNNKNVNFGHSDAVAYSQNPSIRAGVLEYLANSQADGLGLGRRI</sequence>
<dbReference type="Proteomes" id="UP000297299">
    <property type="component" value="Unassembled WGS sequence"/>
</dbReference>
<dbReference type="AlphaFoldDB" id="A0A4Y8CKI8"/>
<reference evidence="1 2" key="1">
    <citation type="submission" date="2017-11" db="EMBL/GenBank/DDBJ databases">
        <title>Comparative genomics of Botrytis spp.</title>
        <authorList>
            <person name="Valero-Jimenez C.A."/>
            <person name="Tapia P."/>
            <person name="Veloso J."/>
            <person name="Silva-Moreno E."/>
            <person name="Staats M."/>
            <person name="Valdes J.H."/>
            <person name="Van Kan J.A.L."/>
        </authorList>
    </citation>
    <scope>NUCLEOTIDE SEQUENCE [LARGE SCALE GENOMIC DNA]</scope>
    <source>
        <strain evidence="1 2">MUCL2830</strain>
    </source>
</reference>